<proteinExistence type="predicted"/>
<dbReference type="RefSeq" id="WP_203800435.1">
    <property type="nucleotide sequence ID" value="NZ_BAAAQE010000034.1"/>
</dbReference>
<evidence type="ECO:0000313" key="1">
    <source>
        <dbReference type="EMBL" id="GID57532.1"/>
    </source>
</evidence>
<dbReference type="Proteomes" id="UP000612282">
    <property type="component" value="Unassembled WGS sequence"/>
</dbReference>
<keyword evidence="2" id="KW-1185">Reference proteome</keyword>
<reference evidence="1 2" key="1">
    <citation type="submission" date="2021-01" db="EMBL/GenBank/DDBJ databases">
        <title>Whole genome shotgun sequence of Actinoplanes couchii NBRC 106145.</title>
        <authorList>
            <person name="Komaki H."/>
            <person name="Tamura T."/>
        </authorList>
    </citation>
    <scope>NUCLEOTIDE SEQUENCE [LARGE SCALE GENOMIC DNA]</scope>
    <source>
        <strain evidence="1 2">NBRC 106145</strain>
    </source>
</reference>
<comment type="caution">
    <text evidence="1">The sequence shown here is derived from an EMBL/GenBank/DDBJ whole genome shotgun (WGS) entry which is preliminary data.</text>
</comment>
<accession>A0ABQ3XG99</accession>
<gene>
    <name evidence="1" type="ORF">Aco03nite_059360</name>
</gene>
<evidence type="ECO:0000313" key="2">
    <source>
        <dbReference type="Proteomes" id="UP000612282"/>
    </source>
</evidence>
<name>A0ABQ3XG99_9ACTN</name>
<sequence>MAVAVAVRVASSLRVAVRAARASARWQDVRVAVRAAADVRMAADVGWRWP</sequence>
<protein>
    <submittedName>
        <fullName evidence="1">Uncharacterized protein</fullName>
    </submittedName>
</protein>
<dbReference type="EMBL" id="BOMG01000073">
    <property type="protein sequence ID" value="GID57532.1"/>
    <property type="molecule type" value="Genomic_DNA"/>
</dbReference>
<organism evidence="1 2">
    <name type="scientific">Actinoplanes couchii</name>
    <dbReference type="NCBI Taxonomy" id="403638"/>
    <lineage>
        <taxon>Bacteria</taxon>
        <taxon>Bacillati</taxon>
        <taxon>Actinomycetota</taxon>
        <taxon>Actinomycetes</taxon>
        <taxon>Micromonosporales</taxon>
        <taxon>Micromonosporaceae</taxon>
        <taxon>Actinoplanes</taxon>
    </lineage>
</organism>